<proteinExistence type="predicted"/>
<accession>A0A0L0HVP7</accession>
<dbReference type="PANTHER" id="PTHR34436:SF1">
    <property type="entry name" value="CENTROMERE PROTEIN M"/>
    <property type="match status" value="1"/>
</dbReference>
<dbReference type="PANTHER" id="PTHR34436">
    <property type="entry name" value="CENTROMERE PROTEIN M"/>
    <property type="match status" value="1"/>
</dbReference>
<dbReference type="STRING" id="645134.A0A0L0HVP7"/>
<dbReference type="Proteomes" id="UP000053201">
    <property type="component" value="Unassembled WGS sequence"/>
</dbReference>
<evidence type="ECO:0000256" key="4">
    <source>
        <dbReference type="ARBA" id="ARBA00022454"/>
    </source>
</evidence>
<dbReference type="Pfam" id="PF11111">
    <property type="entry name" value="CENP-M"/>
    <property type="match status" value="1"/>
</dbReference>
<dbReference type="InterPro" id="IPR027417">
    <property type="entry name" value="P-loop_NTPase"/>
</dbReference>
<keyword evidence="8" id="KW-1185">Reference proteome</keyword>
<evidence type="ECO:0000313" key="8">
    <source>
        <dbReference type="Proteomes" id="UP000053201"/>
    </source>
</evidence>
<dbReference type="EMBL" id="KQ257450">
    <property type="protein sequence ID" value="KND05157.1"/>
    <property type="molecule type" value="Genomic_DNA"/>
</dbReference>
<evidence type="ECO:0000256" key="5">
    <source>
        <dbReference type="ARBA" id="ARBA00023242"/>
    </source>
</evidence>
<evidence type="ECO:0000313" key="7">
    <source>
        <dbReference type="EMBL" id="KND05157.1"/>
    </source>
</evidence>
<sequence>MEPYAISLYDNVLALPTDPHFKPAAILIAGSKTSHKDSLANMLAPSDLDLEIRFVSHIEHMSPKSSRPHIDIITCTCDMSSRTSFDLLRRNLQCISPEYFLGRVVVVGFFGDEIKVARKEVVEWVTSISEDVPIYFVDAENQQTQQNVALHILKRTRVAAGYIPHVSLLLMDALGVPEQVRLPEEAASDPMQVC</sequence>
<evidence type="ECO:0000256" key="3">
    <source>
        <dbReference type="ARBA" id="ARBA00016382"/>
    </source>
</evidence>
<keyword evidence="5" id="KW-0539">Nucleus</keyword>
<evidence type="ECO:0000256" key="1">
    <source>
        <dbReference type="ARBA" id="ARBA00004123"/>
    </source>
</evidence>
<organism evidence="7 8">
    <name type="scientific">Spizellomyces punctatus (strain DAOM BR117)</name>
    <dbReference type="NCBI Taxonomy" id="645134"/>
    <lineage>
        <taxon>Eukaryota</taxon>
        <taxon>Fungi</taxon>
        <taxon>Fungi incertae sedis</taxon>
        <taxon>Chytridiomycota</taxon>
        <taxon>Chytridiomycota incertae sedis</taxon>
        <taxon>Chytridiomycetes</taxon>
        <taxon>Spizellomycetales</taxon>
        <taxon>Spizellomycetaceae</taxon>
        <taxon>Spizellomyces</taxon>
    </lineage>
</organism>
<gene>
    <name evidence="7" type="ORF">SPPG_00825</name>
</gene>
<dbReference type="AlphaFoldDB" id="A0A0L0HVP7"/>
<dbReference type="GO" id="GO:0005634">
    <property type="term" value="C:nucleus"/>
    <property type="evidence" value="ECO:0007669"/>
    <property type="project" value="UniProtKB-SubCell"/>
</dbReference>
<dbReference type="OrthoDB" id="10296203at2759"/>
<dbReference type="Gene3D" id="3.40.50.300">
    <property type="entry name" value="P-loop containing nucleotide triphosphate hydrolases"/>
    <property type="match status" value="1"/>
</dbReference>
<dbReference type="InterPro" id="IPR020987">
    <property type="entry name" value="Centromere_Cenp-M"/>
</dbReference>
<dbReference type="VEuPathDB" id="FungiDB:SPPG_00825"/>
<protein>
    <recommendedName>
        <fullName evidence="3">Centromere protein M</fullName>
    </recommendedName>
</protein>
<reference evidence="7 8" key="1">
    <citation type="submission" date="2009-08" db="EMBL/GenBank/DDBJ databases">
        <title>The Genome Sequence of Spizellomyces punctatus strain DAOM BR117.</title>
        <authorList>
            <consortium name="The Broad Institute Genome Sequencing Platform"/>
            <person name="Russ C."/>
            <person name="Cuomo C."/>
            <person name="Shea T."/>
            <person name="Young S.K."/>
            <person name="Zeng Q."/>
            <person name="Koehrsen M."/>
            <person name="Haas B."/>
            <person name="Borodovsky M."/>
            <person name="Guigo R."/>
            <person name="Alvarado L."/>
            <person name="Berlin A."/>
            <person name="Bochicchio J."/>
            <person name="Borenstein D."/>
            <person name="Chapman S."/>
            <person name="Chen Z."/>
            <person name="Engels R."/>
            <person name="Freedman E."/>
            <person name="Gellesch M."/>
            <person name="Goldberg J."/>
            <person name="Griggs A."/>
            <person name="Gujja S."/>
            <person name="Heiman D."/>
            <person name="Hepburn T."/>
            <person name="Howarth C."/>
            <person name="Jen D."/>
            <person name="Larson L."/>
            <person name="Lewis B."/>
            <person name="Mehta T."/>
            <person name="Park D."/>
            <person name="Pearson M."/>
            <person name="Roberts A."/>
            <person name="Saif S."/>
            <person name="Shenoy N."/>
            <person name="Sisk P."/>
            <person name="Stolte C."/>
            <person name="Sykes S."/>
            <person name="Thomson T."/>
            <person name="Walk T."/>
            <person name="White J."/>
            <person name="Yandava C."/>
            <person name="Burger G."/>
            <person name="Gray M.W."/>
            <person name="Holland P.W.H."/>
            <person name="King N."/>
            <person name="Lang F.B.F."/>
            <person name="Roger A.J."/>
            <person name="Ruiz-Trillo I."/>
            <person name="Lander E."/>
            <person name="Nusbaum C."/>
        </authorList>
    </citation>
    <scope>NUCLEOTIDE SEQUENCE [LARGE SCALE GENOMIC DNA]</scope>
    <source>
        <strain evidence="7 8">DAOM BR117</strain>
    </source>
</reference>
<dbReference type="InParanoid" id="A0A0L0HVP7"/>
<comment type="subcellular location">
    <subcellularLocation>
        <location evidence="2">Chromosome</location>
        <location evidence="2">Centromere</location>
    </subcellularLocation>
    <subcellularLocation>
        <location evidence="1">Nucleus</location>
    </subcellularLocation>
</comment>
<dbReference type="GeneID" id="27684530"/>
<evidence type="ECO:0000256" key="2">
    <source>
        <dbReference type="ARBA" id="ARBA00004584"/>
    </source>
</evidence>
<name>A0A0L0HVP7_SPIPD</name>
<keyword evidence="4" id="KW-0158">Chromosome</keyword>
<dbReference type="RefSeq" id="XP_016613196.1">
    <property type="nucleotide sequence ID" value="XM_016749154.1"/>
</dbReference>
<keyword evidence="6" id="KW-0137">Centromere</keyword>
<dbReference type="GO" id="GO:0000775">
    <property type="term" value="C:chromosome, centromeric region"/>
    <property type="evidence" value="ECO:0007669"/>
    <property type="project" value="UniProtKB-SubCell"/>
</dbReference>
<evidence type="ECO:0000256" key="6">
    <source>
        <dbReference type="ARBA" id="ARBA00023328"/>
    </source>
</evidence>